<dbReference type="AlphaFoldDB" id="A0A022W4C6"/>
<name>A0A022W4C6_TRIRU</name>
<dbReference type="Proteomes" id="UP000023758">
    <property type="component" value="Unassembled WGS sequence"/>
</dbReference>
<gene>
    <name evidence="1" type="ORF">H103_03885</name>
</gene>
<accession>A0A022W4C6</accession>
<reference evidence="1" key="1">
    <citation type="submission" date="2014-02" db="EMBL/GenBank/DDBJ databases">
        <title>The Genome Sequence of Trichophyton rubrum (morphotype fischeri) CBS 288.86.</title>
        <authorList>
            <consortium name="The Broad Institute Genomics Platform"/>
            <person name="Cuomo C.A."/>
            <person name="White T.C."/>
            <person name="Graser Y."/>
            <person name="Martinez-Rossi N."/>
            <person name="Heitman J."/>
            <person name="Young S.K."/>
            <person name="Zeng Q."/>
            <person name="Gargeya S."/>
            <person name="Abouelleil A."/>
            <person name="Alvarado L."/>
            <person name="Chapman S.B."/>
            <person name="Gainer-Dewar J."/>
            <person name="Goldberg J."/>
            <person name="Griggs A."/>
            <person name="Gujja S."/>
            <person name="Hansen M."/>
            <person name="Howarth C."/>
            <person name="Imamovic A."/>
            <person name="Larimer J."/>
            <person name="Martinez D."/>
            <person name="Murphy C."/>
            <person name="Pearson M.D."/>
            <person name="Persinoti G."/>
            <person name="Poon T."/>
            <person name="Priest M."/>
            <person name="Roberts A.D."/>
            <person name="Saif S."/>
            <person name="Shea T.D."/>
            <person name="Sykes S.N."/>
            <person name="Wortman J."/>
            <person name="Nusbaum C."/>
            <person name="Birren B."/>
        </authorList>
    </citation>
    <scope>NUCLEOTIDE SEQUENCE [LARGE SCALE GENOMIC DNA]</scope>
    <source>
        <strain evidence="1">CBS 288.86</strain>
    </source>
</reference>
<sequence length="123" mass="13568">MNSNMLAKRFAAVQKGILSALELKARYKLTPKQGLRSNLVHGFGHADKKKKVLWAAIYRTLTKALSQVVCGTTKPIATEAGLPLWLHSRRLEGRNAGTESYSVGDDSVDPARKRLWSTCETDA</sequence>
<evidence type="ECO:0000313" key="1">
    <source>
        <dbReference type="EMBL" id="EZF53202.1"/>
    </source>
</evidence>
<dbReference type="OrthoDB" id="10585525at2759"/>
<dbReference type="EMBL" id="KK207830">
    <property type="protein sequence ID" value="EZF53202.1"/>
    <property type="molecule type" value="Genomic_DNA"/>
</dbReference>
<organism evidence="1">
    <name type="scientific">Trichophyton rubrum CBS 288.86</name>
    <dbReference type="NCBI Taxonomy" id="1215330"/>
    <lineage>
        <taxon>Eukaryota</taxon>
        <taxon>Fungi</taxon>
        <taxon>Dikarya</taxon>
        <taxon>Ascomycota</taxon>
        <taxon>Pezizomycotina</taxon>
        <taxon>Eurotiomycetes</taxon>
        <taxon>Eurotiomycetidae</taxon>
        <taxon>Onygenales</taxon>
        <taxon>Arthrodermataceae</taxon>
        <taxon>Trichophyton</taxon>
    </lineage>
</organism>
<dbReference type="HOGENOM" id="CLU_2016859_0_0_1"/>
<proteinExistence type="predicted"/>
<protein>
    <submittedName>
        <fullName evidence="1">Uncharacterized protein</fullName>
    </submittedName>
</protein>